<dbReference type="InterPro" id="IPR000835">
    <property type="entry name" value="HTH_MarR-typ"/>
</dbReference>
<dbReference type="GO" id="GO:0003700">
    <property type="term" value="F:DNA-binding transcription factor activity"/>
    <property type="evidence" value="ECO:0007669"/>
    <property type="project" value="InterPro"/>
</dbReference>
<evidence type="ECO:0000313" key="3">
    <source>
        <dbReference type="Proteomes" id="UP000639606"/>
    </source>
</evidence>
<dbReference type="PANTHER" id="PTHR33164:SF104">
    <property type="entry name" value="TRANSCRIPTIONAL REGULATORY PROTEIN"/>
    <property type="match status" value="1"/>
</dbReference>
<dbReference type="InterPro" id="IPR036388">
    <property type="entry name" value="WH-like_DNA-bd_sf"/>
</dbReference>
<accession>A0A918ARX7</accession>
<dbReference type="Proteomes" id="UP000639606">
    <property type="component" value="Unassembled WGS sequence"/>
</dbReference>
<protein>
    <submittedName>
        <fullName evidence="2">MarR family transcriptional regulator</fullName>
    </submittedName>
</protein>
<dbReference type="SMART" id="SM00347">
    <property type="entry name" value="HTH_MARR"/>
    <property type="match status" value="1"/>
</dbReference>
<dbReference type="PANTHER" id="PTHR33164">
    <property type="entry name" value="TRANSCRIPTIONAL REGULATOR, MARR FAMILY"/>
    <property type="match status" value="1"/>
</dbReference>
<dbReference type="EMBL" id="BMRG01000010">
    <property type="protein sequence ID" value="GGP68083.1"/>
    <property type="molecule type" value="Genomic_DNA"/>
</dbReference>
<keyword evidence="3" id="KW-1185">Reference proteome</keyword>
<organism evidence="2 3">
    <name type="scientific">Saccharothrix coeruleofusca</name>
    <dbReference type="NCBI Taxonomy" id="33919"/>
    <lineage>
        <taxon>Bacteria</taxon>
        <taxon>Bacillati</taxon>
        <taxon>Actinomycetota</taxon>
        <taxon>Actinomycetes</taxon>
        <taxon>Pseudonocardiales</taxon>
        <taxon>Pseudonocardiaceae</taxon>
        <taxon>Saccharothrix</taxon>
    </lineage>
</organism>
<dbReference type="AlphaFoldDB" id="A0A918ARX7"/>
<feature type="domain" description="HTH marR-type" evidence="1">
    <location>
        <begin position="19"/>
        <end position="154"/>
    </location>
</feature>
<gene>
    <name evidence="2" type="ORF">GCM10010185_46090</name>
</gene>
<comment type="caution">
    <text evidence="2">The sequence shown here is derived from an EMBL/GenBank/DDBJ whole genome shotgun (WGS) entry which is preliminary data.</text>
</comment>
<dbReference type="Gene3D" id="1.10.10.10">
    <property type="entry name" value="Winged helix-like DNA-binding domain superfamily/Winged helix DNA-binding domain"/>
    <property type="match status" value="1"/>
</dbReference>
<evidence type="ECO:0000313" key="2">
    <source>
        <dbReference type="EMBL" id="GGP68083.1"/>
    </source>
</evidence>
<dbReference type="SUPFAM" id="SSF46785">
    <property type="entry name" value="Winged helix' DNA-binding domain"/>
    <property type="match status" value="1"/>
</dbReference>
<sequence>MDHVVDAWRARRPELDTSPLEVVGRLLLCAHHLESALVAALKPLGLSFGDFDVLNTLRRIGAPSGTNPRELARSSLITSGAMTARLDRLANAGLVERAPDPTDRRGVLVRLTDSGTRLADEALTAVLAADERFLEPLGPTDRDQAARLLKRLLEPYDATA</sequence>
<dbReference type="GO" id="GO:0006950">
    <property type="term" value="P:response to stress"/>
    <property type="evidence" value="ECO:0007669"/>
    <property type="project" value="TreeGrafter"/>
</dbReference>
<dbReference type="InterPro" id="IPR039422">
    <property type="entry name" value="MarR/SlyA-like"/>
</dbReference>
<reference evidence="2" key="2">
    <citation type="submission" date="2020-09" db="EMBL/GenBank/DDBJ databases">
        <authorList>
            <person name="Sun Q."/>
            <person name="Ohkuma M."/>
        </authorList>
    </citation>
    <scope>NUCLEOTIDE SEQUENCE</scope>
    <source>
        <strain evidence="2">JCM 3313</strain>
    </source>
</reference>
<dbReference type="PROSITE" id="PS50995">
    <property type="entry name" value="HTH_MARR_2"/>
    <property type="match status" value="1"/>
</dbReference>
<evidence type="ECO:0000259" key="1">
    <source>
        <dbReference type="PROSITE" id="PS50995"/>
    </source>
</evidence>
<name>A0A918ARX7_9PSEU</name>
<reference evidence="2" key="1">
    <citation type="journal article" date="2014" name="Int. J. Syst. Evol. Microbiol.">
        <title>Complete genome sequence of Corynebacterium casei LMG S-19264T (=DSM 44701T), isolated from a smear-ripened cheese.</title>
        <authorList>
            <consortium name="US DOE Joint Genome Institute (JGI-PGF)"/>
            <person name="Walter F."/>
            <person name="Albersmeier A."/>
            <person name="Kalinowski J."/>
            <person name="Ruckert C."/>
        </authorList>
    </citation>
    <scope>NUCLEOTIDE SEQUENCE</scope>
    <source>
        <strain evidence="2">JCM 3313</strain>
    </source>
</reference>
<dbReference type="PRINTS" id="PR00598">
    <property type="entry name" value="HTHMARR"/>
</dbReference>
<dbReference type="Pfam" id="PF12802">
    <property type="entry name" value="MarR_2"/>
    <property type="match status" value="1"/>
</dbReference>
<proteinExistence type="predicted"/>
<dbReference type="InterPro" id="IPR036390">
    <property type="entry name" value="WH_DNA-bd_sf"/>
</dbReference>